<dbReference type="InterPro" id="IPR014757">
    <property type="entry name" value="Tscrpt_reg_IclR_C"/>
</dbReference>
<dbReference type="InterPro" id="IPR029016">
    <property type="entry name" value="GAF-like_dom_sf"/>
</dbReference>
<keyword evidence="2" id="KW-0238">DNA-binding</keyword>
<feature type="domain" description="HTH iclR-type" evidence="4">
    <location>
        <begin position="13"/>
        <end position="73"/>
    </location>
</feature>
<dbReference type="InterPro" id="IPR050707">
    <property type="entry name" value="HTH_MetabolicPath_Reg"/>
</dbReference>
<dbReference type="InterPro" id="IPR005471">
    <property type="entry name" value="Tscrpt_reg_IclR_N"/>
</dbReference>
<feature type="domain" description="IclR-ED" evidence="5">
    <location>
        <begin position="67"/>
        <end position="250"/>
    </location>
</feature>
<keyword evidence="1" id="KW-0805">Transcription regulation</keyword>
<evidence type="ECO:0000313" key="7">
    <source>
        <dbReference type="Proteomes" id="UP000831921"/>
    </source>
</evidence>
<dbReference type="SUPFAM" id="SSF55781">
    <property type="entry name" value="GAF domain-like"/>
    <property type="match status" value="1"/>
</dbReference>
<evidence type="ECO:0000259" key="5">
    <source>
        <dbReference type="PROSITE" id="PS51078"/>
    </source>
</evidence>
<gene>
    <name evidence="6" type="ORF">M1K48_01235</name>
</gene>
<proteinExistence type="predicted"/>
<protein>
    <submittedName>
        <fullName evidence="6">Helix-turn-helix domain-containing protein</fullName>
    </submittedName>
</protein>
<dbReference type="PROSITE" id="PS51078">
    <property type="entry name" value="ICLR_ED"/>
    <property type="match status" value="1"/>
</dbReference>
<dbReference type="SUPFAM" id="SSF46785">
    <property type="entry name" value="Winged helix' DNA-binding domain"/>
    <property type="match status" value="1"/>
</dbReference>
<organism evidence="6 7">
    <name type="scientific">Sphingomonas glaciei</name>
    <dbReference type="NCBI Taxonomy" id="2938948"/>
    <lineage>
        <taxon>Bacteria</taxon>
        <taxon>Pseudomonadati</taxon>
        <taxon>Pseudomonadota</taxon>
        <taxon>Alphaproteobacteria</taxon>
        <taxon>Sphingomonadales</taxon>
        <taxon>Sphingomonadaceae</taxon>
        <taxon>Sphingomonas</taxon>
    </lineage>
</organism>
<dbReference type="EMBL" id="CP097253">
    <property type="protein sequence ID" value="UUR08300.1"/>
    <property type="molecule type" value="Genomic_DNA"/>
</dbReference>
<keyword evidence="3" id="KW-0804">Transcription</keyword>
<dbReference type="RefSeq" id="WP_249504078.1">
    <property type="nucleotide sequence ID" value="NZ_CP097253.1"/>
</dbReference>
<evidence type="ECO:0000259" key="4">
    <source>
        <dbReference type="PROSITE" id="PS51077"/>
    </source>
</evidence>
<dbReference type="PROSITE" id="PS51077">
    <property type="entry name" value="HTH_ICLR"/>
    <property type="match status" value="1"/>
</dbReference>
<dbReference type="Proteomes" id="UP000831921">
    <property type="component" value="Chromosome"/>
</dbReference>
<accession>A0ABY5MUZ3</accession>
<dbReference type="Pfam" id="PF09339">
    <property type="entry name" value="HTH_IclR"/>
    <property type="match status" value="1"/>
</dbReference>
<keyword evidence="7" id="KW-1185">Reference proteome</keyword>
<evidence type="ECO:0000313" key="6">
    <source>
        <dbReference type="EMBL" id="UUR08300.1"/>
    </source>
</evidence>
<name>A0ABY5MUZ3_9SPHN</name>
<evidence type="ECO:0000256" key="1">
    <source>
        <dbReference type="ARBA" id="ARBA00023015"/>
    </source>
</evidence>
<dbReference type="Pfam" id="PF01614">
    <property type="entry name" value="IclR_C"/>
    <property type="match status" value="1"/>
</dbReference>
<dbReference type="PANTHER" id="PTHR30136:SF35">
    <property type="entry name" value="HTH-TYPE TRANSCRIPTIONAL REGULATOR RV1719"/>
    <property type="match status" value="1"/>
</dbReference>
<dbReference type="PANTHER" id="PTHR30136">
    <property type="entry name" value="HELIX-TURN-HELIX TRANSCRIPTIONAL REGULATOR, ICLR FAMILY"/>
    <property type="match status" value="1"/>
</dbReference>
<dbReference type="Gene3D" id="3.30.450.40">
    <property type="match status" value="1"/>
</dbReference>
<sequence length="250" mass="27192">MAGTAETGSSASVKSATRTLDIIEYVVSHNRPLFAQEIAAALAIPVSSLSYLLATLVERDYLVREGRHYRPGAGLARLQNRSPELALTHLVAPLVRTLRSELNETSSFFVARGWEVEALVTETSEHALRYAVQMGARAPFHAFAAGKALLAALTDEDLARYFAEAERERFTATTVVDEPTLRAEVTEIRTSGIARTNEEHTPGIRGFGRALRIDGIVVGALSIAIPVARLDEEREHIVADTLVRVTSATT</sequence>
<dbReference type="Gene3D" id="1.10.10.10">
    <property type="entry name" value="Winged helix-like DNA-binding domain superfamily/Winged helix DNA-binding domain"/>
    <property type="match status" value="1"/>
</dbReference>
<dbReference type="InterPro" id="IPR036390">
    <property type="entry name" value="WH_DNA-bd_sf"/>
</dbReference>
<evidence type="ECO:0000256" key="2">
    <source>
        <dbReference type="ARBA" id="ARBA00023125"/>
    </source>
</evidence>
<dbReference type="InterPro" id="IPR036388">
    <property type="entry name" value="WH-like_DNA-bd_sf"/>
</dbReference>
<reference evidence="6 7" key="1">
    <citation type="submission" date="2022-05" db="EMBL/GenBank/DDBJ databases">
        <title>S8-45 Sphingomonas ultraviolaceadurans.</title>
        <authorList>
            <person name="Liu Y."/>
        </authorList>
    </citation>
    <scope>NUCLEOTIDE SEQUENCE [LARGE SCALE GENOMIC DNA]</scope>
    <source>
        <strain evidence="6 7">S8-45</strain>
    </source>
</reference>
<evidence type="ECO:0000256" key="3">
    <source>
        <dbReference type="ARBA" id="ARBA00023163"/>
    </source>
</evidence>